<protein>
    <submittedName>
        <fullName evidence="3">N-lysine methyltransferase SMYD2-A</fullName>
    </submittedName>
</protein>
<dbReference type="AlphaFoldDB" id="A0A226EXL6"/>
<evidence type="ECO:0000256" key="1">
    <source>
        <dbReference type="SAM" id="MobiDB-lite"/>
    </source>
</evidence>
<keyword evidence="4" id="KW-1185">Reference proteome</keyword>
<dbReference type="Gene3D" id="2.170.270.10">
    <property type="entry name" value="SET domain"/>
    <property type="match status" value="1"/>
</dbReference>
<feature type="compositionally biased region" description="Pro residues" evidence="1">
    <location>
        <begin position="1"/>
        <end position="11"/>
    </location>
</feature>
<dbReference type="GO" id="GO:0008276">
    <property type="term" value="F:protein methyltransferase activity"/>
    <property type="evidence" value="ECO:0007669"/>
    <property type="project" value="UniProtKB-ARBA"/>
</dbReference>
<dbReference type="SMART" id="SM00317">
    <property type="entry name" value="SET"/>
    <property type="match status" value="1"/>
</dbReference>
<dbReference type="GO" id="GO:0008757">
    <property type="term" value="F:S-adenosylmethionine-dependent methyltransferase activity"/>
    <property type="evidence" value="ECO:0007669"/>
    <property type="project" value="UniProtKB-ARBA"/>
</dbReference>
<dbReference type="PROSITE" id="PS50280">
    <property type="entry name" value="SET"/>
    <property type="match status" value="1"/>
</dbReference>
<gene>
    <name evidence="3" type="ORF">Fcan01_00386</name>
</gene>
<dbReference type="InterPro" id="IPR001214">
    <property type="entry name" value="SET_dom"/>
</dbReference>
<dbReference type="PANTHER" id="PTHR47643:SF2">
    <property type="entry name" value="TPR DOMAIN PROTEIN (AFU_ORTHOLOGUE AFUA_5G12710)"/>
    <property type="match status" value="1"/>
</dbReference>
<sequence>MGPKKMQPPQPGQKRKGAVAGHPEKGSILRDTTRGNVISVMNRIHREVIDPKKFEETRSRRKERELMVLQYPDNNHSEYDESMEVELKMENCVSIDTLVKNVGQVLKGKFLLCRTITPSSKMVGVDAGVEDVKGEKAMRLAFFNYSVDARMGKSDFETVLPLGMMLIVKNPVFKKPIPESPNFGLIVDNPADVELLSPKRMEALFPDVHWKSDLPVESRALFKCPLFWEFFSTQSDLQIATKLKNVGNKAFVENRTTDAIRFYDLAFEYILVEEEEAQASSALLMDILSNKAASLIKLECFNSALICTEKVLGINSGHVKAIYRHAKALIGLGRYSEADKFLDEKLKQLGDEENKDILRLRSVVPDLLKPPGKEIIRTLRTPRLITGSDQPQPDLPVGMADRISEFLGPIELGKSKICDGDGLFATEDLEPGTILLVGKPFSALYVPPEDKEAFLLNTTTHSYHIGVIANKIWLDPDLGRDLYKLWAGPDLKPLLDNADPKITKVDIARINKICDYNVAFSYGDLEKEETYISEGVYPSASKINHSCIDANVIYAHHDSSLVMTITTFKQVKKGEEILMSYVDVPLPSEDFMEIYGFICNCRLCELDRSESPVVLAKRENLLESLAYNKDTKRYLFHPLLLANDLAILCQLERLRAETPDLNFAMAYAGIYKIASLLFELLGRYPEALSILEKTYAVYQNLPTNINHPKIVATILACCVKMNKEKGLLEKWTEELRKNCRLYAGTLEHVRKLDHPTLPEDLRKFGIEFFNEMDY</sequence>
<accession>A0A226EXL6</accession>
<feature type="domain" description="SET" evidence="2">
    <location>
        <begin position="408"/>
        <end position="582"/>
    </location>
</feature>
<dbReference type="SUPFAM" id="SSF48452">
    <property type="entry name" value="TPR-like"/>
    <property type="match status" value="1"/>
</dbReference>
<feature type="compositionally biased region" description="Basic and acidic residues" evidence="1">
    <location>
        <begin position="22"/>
        <end position="32"/>
    </location>
</feature>
<dbReference type="Proteomes" id="UP000198287">
    <property type="component" value="Unassembled WGS sequence"/>
</dbReference>
<name>A0A226EXL6_FOLCA</name>
<evidence type="ECO:0000313" key="3">
    <source>
        <dbReference type="EMBL" id="OXA61356.1"/>
    </source>
</evidence>
<dbReference type="STRING" id="158441.A0A226EXL6"/>
<dbReference type="Gene3D" id="1.25.40.10">
    <property type="entry name" value="Tetratricopeptide repeat domain"/>
    <property type="match status" value="1"/>
</dbReference>
<dbReference type="InterPro" id="IPR046341">
    <property type="entry name" value="SET_dom_sf"/>
</dbReference>
<dbReference type="InterPro" id="IPR053209">
    <property type="entry name" value="Gramillin-biosynth_MTr"/>
</dbReference>
<dbReference type="OrthoDB" id="5945798at2759"/>
<proteinExistence type="predicted"/>
<comment type="caution">
    <text evidence="3">The sequence shown here is derived from an EMBL/GenBank/DDBJ whole genome shotgun (WGS) entry which is preliminary data.</text>
</comment>
<dbReference type="Pfam" id="PF00856">
    <property type="entry name" value="SET"/>
    <property type="match status" value="1"/>
</dbReference>
<dbReference type="GO" id="GO:0032259">
    <property type="term" value="P:methylation"/>
    <property type="evidence" value="ECO:0007669"/>
    <property type="project" value="UniProtKB-KW"/>
</dbReference>
<keyword evidence="3" id="KW-0489">Methyltransferase</keyword>
<dbReference type="InterPro" id="IPR011990">
    <property type="entry name" value="TPR-like_helical_dom_sf"/>
</dbReference>
<feature type="region of interest" description="Disordered" evidence="1">
    <location>
        <begin position="1"/>
        <end position="32"/>
    </location>
</feature>
<dbReference type="PANTHER" id="PTHR47643">
    <property type="entry name" value="TPR DOMAIN PROTEIN (AFU_ORTHOLOGUE AFUA_5G12710)"/>
    <property type="match status" value="1"/>
</dbReference>
<evidence type="ECO:0000259" key="2">
    <source>
        <dbReference type="PROSITE" id="PS50280"/>
    </source>
</evidence>
<dbReference type="EMBL" id="LNIX01000001">
    <property type="protein sequence ID" value="OXA61356.1"/>
    <property type="molecule type" value="Genomic_DNA"/>
</dbReference>
<dbReference type="CDD" id="cd20071">
    <property type="entry name" value="SET_SMYD"/>
    <property type="match status" value="1"/>
</dbReference>
<dbReference type="SUPFAM" id="SSF82199">
    <property type="entry name" value="SET domain"/>
    <property type="match status" value="1"/>
</dbReference>
<keyword evidence="3" id="KW-0808">Transferase</keyword>
<reference evidence="3 4" key="1">
    <citation type="submission" date="2015-12" db="EMBL/GenBank/DDBJ databases">
        <title>The genome of Folsomia candida.</title>
        <authorList>
            <person name="Faddeeva A."/>
            <person name="Derks M.F."/>
            <person name="Anvar Y."/>
            <person name="Smit S."/>
            <person name="Van Straalen N."/>
            <person name="Roelofs D."/>
        </authorList>
    </citation>
    <scope>NUCLEOTIDE SEQUENCE [LARGE SCALE GENOMIC DNA]</scope>
    <source>
        <strain evidence="3 4">VU population</strain>
        <tissue evidence="3">Whole body</tissue>
    </source>
</reference>
<evidence type="ECO:0000313" key="4">
    <source>
        <dbReference type="Proteomes" id="UP000198287"/>
    </source>
</evidence>
<dbReference type="GO" id="GO:0008170">
    <property type="term" value="F:N-methyltransferase activity"/>
    <property type="evidence" value="ECO:0007669"/>
    <property type="project" value="UniProtKB-ARBA"/>
</dbReference>
<organism evidence="3 4">
    <name type="scientific">Folsomia candida</name>
    <name type="common">Springtail</name>
    <dbReference type="NCBI Taxonomy" id="158441"/>
    <lineage>
        <taxon>Eukaryota</taxon>
        <taxon>Metazoa</taxon>
        <taxon>Ecdysozoa</taxon>
        <taxon>Arthropoda</taxon>
        <taxon>Hexapoda</taxon>
        <taxon>Collembola</taxon>
        <taxon>Entomobryomorpha</taxon>
        <taxon>Isotomoidea</taxon>
        <taxon>Isotomidae</taxon>
        <taxon>Proisotominae</taxon>
        <taxon>Folsomia</taxon>
    </lineage>
</organism>